<dbReference type="AlphaFoldDB" id="A0A926E3Y7"/>
<dbReference type="Proteomes" id="UP000610760">
    <property type="component" value="Unassembled WGS sequence"/>
</dbReference>
<keyword evidence="3" id="KW-1185">Reference proteome</keyword>
<gene>
    <name evidence="2" type="ORF">H8710_06325</name>
</gene>
<proteinExistence type="predicted"/>
<feature type="region of interest" description="Disordered" evidence="1">
    <location>
        <begin position="1"/>
        <end position="36"/>
    </location>
</feature>
<evidence type="ECO:0000313" key="3">
    <source>
        <dbReference type="Proteomes" id="UP000610760"/>
    </source>
</evidence>
<name>A0A926E3Y7_9FIRM</name>
<reference evidence="2" key="1">
    <citation type="submission" date="2020-08" db="EMBL/GenBank/DDBJ databases">
        <title>Genome public.</title>
        <authorList>
            <person name="Liu C."/>
            <person name="Sun Q."/>
        </authorList>
    </citation>
    <scope>NUCLEOTIDE SEQUENCE</scope>
    <source>
        <strain evidence="2">NSJ-33</strain>
    </source>
</reference>
<dbReference type="SUPFAM" id="SSF88659">
    <property type="entry name" value="Sigma3 and sigma4 domains of RNA polymerase sigma factors"/>
    <property type="match status" value="1"/>
</dbReference>
<evidence type="ECO:0000256" key="1">
    <source>
        <dbReference type="SAM" id="MobiDB-lite"/>
    </source>
</evidence>
<dbReference type="InterPro" id="IPR013324">
    <property type="entry name" value="RNA_pol_sigma_r3/r4-like"/>
</dbReference>
<organism evidence="2 3">
    <name type="scientific">Fumia xinanensis</name>
    <dbReference type="NCBI Taxonomy" id="2763659"/>
    <lineage>
        <taxon>Bacteria</taxon>
        <taxon>Bacillati</taxon>
        <taxon>Bacillota</taxon>
        <taxon>Clostridia</taxon>
        <taxon>Eubacteriales</taxon>
        <taxon>Oscillospiraceae</taxon>
        <taxon>Fumia</taxon>
    </lineage>
</organism>
<dbReference type="RefSeq" id="WP_249294602.1">
    <property type="nucleotide sequence ID" value="NZ_JACRSV010000001.1"/>
</dbReference>
<accession>A0A926E3Y7</accession>
<evidence type="ECO:0000313" key="2">
    <source>
        <dbReference type="EMBL" id="MBC8559689.1"/>
    </source>
</evidence>
<comment type="caution">
    <text evidence="2">The sequence shown here is derived from an EMBL/GenBank/DDBJ whole genome shotgun (WGS) entry which is preliminary data.</text>
</comment>
<protein>
    <submittedName>
        <fullName evidence="2">Uncharacterized protein</fullName>
    </submittedName>
</protein>
<sequence>MEKRGMTEKMGPAFDGKVSQGEALPKERESAGQAAGAEALIGSGAEMEKACGSGTEMAGKQGSGMAVEQSVSGAEVTREELGQLYFLQQEIEGQKRRIKELRNTLKSPALSGMPRGGGVSDPVARTVELIEGQQEILLKSVQECLERQNRLLGFIGQVEDARIRLILQYRHLEGLNWVQVAHRMNVTPESVKMAYKRFFDGRKGIQ</sequence>
<dbReference type="EMBL" id="JACRSV010000001">
    <property type="protein sequence ID" value="MBC8559689.1"/>
    <property type="molecule type" value="Genomic_DNA"/>
</dbReference>